<keyword evidence="2" id="KW-0045">Antibiotic biosynthesis</keyword>
<protein>
    <submittedName>
        <fullName evidence="5">Clavaminate synthase-like protein</fullName>
    </submittedName>
</protein>
<reference evidence="5 6" key="1">
    <citation type="journal article" date="2018" name="Mol. Biol. Evol.">
        <title>Broad Genomic Sampling Reveals a Smut Pathogenic Ancestry of the Fungal Clade Ustilaginomycotina.</title>
        <authorList>
            <person name="Kijpornyongpan T."/>
            <person name="Mondo S.J."/>
            <person name="Barry K."/>
            <person name="Sandor L."/>
            <person name="Lee J."/>
            <person name="Lipzen A."/>
            <person name="Pangilinan J."/>
            <person name="LaButti K."/>
            <person name="Hainaut M."/>
            <person name="Henrissat B."/>
            <person name="Grigoriev I.V."/>
            <person name="Spatafora J.W."/>
            <person name="Aime M.C."/>
        </authorList>
    </citation>
    <scope>NUCLEOTIDE SEQUENCE [LARGE SCALE GENOMIC DNA]</scope>
    <source>
        <strain evidence="5 6">MCA 4186</strain>
    </source>
</reference>
<gene>
    <name evidence="5" type="ORF">FA09DRAFT_339079</name>
</gene>
<organism evidence="5 6">
    <name type="scientific">Tilletiopsis washingtonensis</name>
    <dbReference type="NCBI Taxonomy" id="58919"/>
    <lineage>
        <taxon>Eukaryota</taxon>
        <taxon>Fungi</taxon>
        <taxon>Dikarya</taxon>
        <taxon>Basidiomycota</taxon>
        <taxon>Ustilaginomycotina</taxon>
        <taxon>Exobasidiomycetes</taxon>
        <taxon>Entylomatales</taxon>
        <taxon>Entylomatales incertae sedis</taxon>
        <taxon>Tilletiopsis</taxon>
    </lineage>
</organism>
<evidence type="ECO:0000256" key="2">
    <source>
        <dbReference type="ARBA" id="ARBA00023194"/>
    </source>
</evidence>
<dbReference type="Gene3D" id="3.60.130.10">
    <property type="entry name" value="Clavaminate synthase-like"/>
    <property type="match status" value="1"/>
</dbReference>
<dbReference type="RefSeq" id="XP_025597853.1">
    <property type="nucleotide sequence ID" value="XM_025744175.1"/>
</dbReference>
<dbReference type="PANTHER" id="PTHR10696:SF56">
    <property type="entry name" value="TAUD_TFDA-LIKE DOMAIN-CONTAINING PROTEIN"/>
    <property type="match status" value="1"/>
</dbReference>
<dbReference type="OrthoDB" id="272271at2759"/>
<evidence type="ECO:0000256" key="3">
    <source>
        <dbReference type="SAM" id="MobiDB-lite"/>
    </source>
</evidence>
<dbReference type="GO" id="GO:0017000">
    <property type="term" value="P:antibiotic biosynthetic process"/>
    <property type="evidence" value="ECO:0007669"/>
    <property type="project" value="UniProtKB-KW"/>
</dbReference>
<name>A0A316Z9A3_9BASI</name>
<keyword evidence="1" id="KW-0560">Oxidoreductase</keyword>
<dbReference type="STRING" id="58919.A0A316Z9A3"/>
<evidence type="ECO:0000313" key="5">
    <source>
        <dbReference type="EMBL" id="PWN97574.1"/>
    </source>
</evidence>
<proteinExistence type="predicted"/>
<keyword evidence="6" id="KW-1185">Reference proteome</keyword>
<dbReference type="PANTHER" id="PTHR10696">
    <property type="entry name" value="GAMMA-BUTYROBETAINE HYDROXYLASE-RELATED"/>
    <property type="match status" value="1"/>
</dbReference>
<dbReference type="Pfam" id="PF02668">
    <property type="entry name" value="TauD"/>
    <property type="match status" value="1"/>
</dbReference>
<feature type="compositionally biased region" description="Low complexity" evidence="3">
    <location>
        <begin position="1"/>
        <end position="20"/>
    </location>
</feature>
<dbReference type="Proteomes" id="UP000245946">
    <property type="component" value="Unassembled WGS sequence"/>
</dbReference>
<sequence length="407" mass="45597">MLAAQAPATHHAASPAQASAGSRVPSIRNVLTSGQHDVDVSRLTAYSEMPTHIPESAPTIWRAEDYRGDENRHKWIRIWTAQEIEWLETAAKAWKASGRSLTEIERASFDLPAQLAEDLTRLRYDVLLNGKGFYMFKGLPVQRWGTELTAIAYLGIGAYLGNAVSQNGKGHLLGHVKQLDGADPTQIATTRIYKTTARQYFHTDSSGGLIGLVCLQTAQTGGESDIVSTQAVWNDLQEKRPDLAEELASPTWHFDRKGEVSEGQRPFFQKPIFYLVKGQPAERVAAHWDPYYVWSLGRHVEAGLIPELSERKKEAMTVLEETAQRLSLHMELEIGDLQLVSDQHVLHARTAYQERPYPEPRRHLLRLWLSTPSSEGGWLLPNEHSNHPRRGGIQVNQQPATCPLDAE</sequence>
<dbReference type="GO" id="GO:0016491">
    <property type="term" value="F:oxidoreductase activity"/>
    <property type="evidence" value="ECO:0007669"/>
    <property type="project" value="UniProtKB-KW"/>
</dbReference>
<feature type="region of interest" description="Disordered" evidence="3">
    <location>
        <begin position="380"/>
        <end position="407"/>
    </location>
</feature>
<evidence type="ECO:0000259" key="4">
    <source>
        <dbReference type="Pfam" id="PF02668"/>
    </source>
</evidence>
<dbReference type="GeneID" id="37271719"/>
<evidence type="ECO:0000313" key="6">
    <source>
        <dbReference type="Proteomes" id="UP000245946"/>
    </source>
</evidence>
<accession>A0A316Z9A3</accession>
<evidence type="ECO:0000256" key="1">
    <source>
        <dbReference type="ARBA" id="ARBA00023002"/>
    </source>
</evidence>
<dbReference type="SUPFAM" id="SSF51197">
    <property type="entry name" value="Clavaminate synthase-like"/>
    <property type="match status" value="1"/>
</dbReference>
<dbReference type="InterPro" id="IPR003819">
    <property type="entry name" value="TauD/TfdA-like"/>
</dbReference>
<dbReference type="AlphaFoldDB" id="A0A316Z9A3"/>
<feature type="domain" description="TauD/TfdA-like" evidence="4">
    <location>
        <begin position="99"/>
        <end position="368"/>
    </location>
</feature>
<dbReference type="EMBL" id="KZ819294">
    <property type="protein sequence ID" value="PWN97574.1"/>
    <property type="molecule type" value="Genomic_DNA"/>
</dbReference>
<dbReference type="InterPro" id="IPR050411">
    <property type="entry name" value="AlphaKG_dependent_hydroxylases"/>
</dbReference>
<feature type="region of interest" description="Disordered" evidence="3">
    <location>
        <begin position="1"/>
        <end position="23"/>
    </location>
</feature>
<dbReference type="InterPro" id="IPR042098">
    <property type="entry name" value="TauD-like_sf"/>
</dbReference>